<organism evidence="4">
    <name type="scientific">marine metagenome</name>
    <dbReference type="NCBI Taxonomy" id="408172"/>
    <lineage>
        <taxon>unclassified sequences</taxon>
        <taxon>metagenomes</taxon>
        <taxon>ecological metagenomes</taxon>
    </lineage>
</organism>
<feature type="coiled-coil region" evidence="1">
    <location>
        <begin position="49"/>
        <end position="76"/>
    </location>
</feature>
<keyword evidence="3" id="KW-0812">Transmembrane</keyword>
<proteinExistence type="predicted"/>
<accession>A0A382XHJ9</accession>
<reference evidence="4" key="1">
    <citation type="submission" date="2018-05" db="EMBL/GenBank/DDBJ databases">
        <authorList>
            <person name="Lanie J.A."/>
            <person name="Ng W.-L."/>
            <person name="Kazmierczak K.M."/>
            <person name="Andrzejewski T.M."/>
            <person name="Davidsen T.M."/>
            <person name="Wayne K.J."/>
            <person name="Tettelin H."/>
            <person name="Glass J.I."/>
            <person name="Rusch D."/>
            <person name="Podicherti R."/>
            <person name="Tsui H.-C.T."/>
            <person name="Winkler M.E."/>
        </authorList>
    </citation>
    <scope>NUCLEOTIDE SEQUENCE</scope>
</reference>
<sequence length="235" mass="25851">MYFNLEARHFETPTVGSAMSRRDQILWSLFTHITVALLVVIVPRLPFVQEAADRRAERLREMTETAELQAKLLEQNLVHQDDRRPFIFVQPRVELEPPVSPSDNAVLSDRDRVAQSPLRTLDPENQLPSAEGNSQEFVIADDEPEQEFDLVAPVELEGDETESNPQESADDVRRADASLGAADPIETLSDLSDDPGIAPEVDSPDGLSFADSSLSEIGSGPGDPDPADAPRIDLT</sequence>
<evidence type="ECO:0000256" key="3">
    <source>
        <dbReference type="SAM" id="Phobius"/>
    </source>
</evidence>
<keyword evidence="3" id="KW-0472">Membrane</keyword>
<dbReference type="EMBL" id="UINC01167666">
    <property type="protein sequence ID" value="SVD70304.1"/>
    <property type="molecule type" value="Genomic_DNA"/>
</dbReference>
<evidence type="ECO:0000313" key="4">
    <source>
        <dbReference type="EMBL" id="SVD70304.1"/>
    </source>
</evidence>
<keyword evidence="3" id="KW-1133">Transmembrane helix</keyword>
<protein>
    <submittedName>
        <fullName evidence="4">Uncharacterized protein</fullName>
    </submittedName>
</protein>
<feature type="non-terminal residue" evidence="4">
    <location>
        <position position="235"/>
    </location>
</feature>
<feature type="region of interest" description="Disordered" evidence="2">
    <location>
        <begin position="154"/>
        <end position="235"/>
    </location>
</feature>
<gene>
    <name evidence="4" type="ORF">METZ01_LOCUS423158</name>
</gene>
<dbReference type="AlphaFoldDB" id="A0A382XHJ9"/>
<feature type="transmembrane region" description="Helical" evidence="3">
    <location>
        <begin position="25"/>
        <end position="45"/>
    </location>
</feature>
<name>A0A382XHJ9_9ZZZZ</name>
<evidence type="ECO:0000256" key="1">
    <source>
        <dbReference type="SAM" id="Coils"/>
    </source>
</evidence>
<evidence type="ECO:0000256" key="2">
    <source>
        <dbReference type="SAM" id="MobiDB-lite"/>
    </source>
</evidence>
<keyword evidence="1" id="KW-0175">Coiled coil</keyword>